<dbReference type="PANTHER" id="PTHR10229:SF0">
    <property type="entry name" value="GTP-BINDING PROTEIN 6-RELATED"/>
    <property type="match status" value="1"/>
</dbReference>
<organism evidence="10 11">
    <name type="scientific">Methylobacterium frigidaeris</name>
    <dbReference type="NCBI Taxonomy" id="2038277"/>
    <lineage>
        <taxon>Bacteria</taxon>
        <taxon>Pseudomonadati</taxon>
        <taxon>Pseudomonadota</taxon>
        <taxon>Alphaproteobacteria</taxon>
        <taxon>Hyphomicrobiales</taxon>
        <taxon>Methylobacteriaceae</taxon>
        <taxon>Methylobacterium</taxon>
    </lineage>
</organism>
<accession>A0AA37HHJ1</accession>
<dbReference type="Gene3D" id="3.40.50.11060">
    <property type="entry name" value="GTPase HflX, N-terminal domain"/>
    <property type="match status" value="1"/>
</dbReference>
<dbReference type="InterPro" id="IPR032305">
    <property type="entry name" value="GTP-bd_M"/>
</dbReference>
<dbReference type="InterPro" id="IPR045498">
    <property type="entry name" value="HflX_C"/>
</dbReference>
<keyword evidence="4 8" id="KW-0460">Magnesium</keyword>
<comment type="function">
    <text evidence="6">GTPase that associates with the 50S ribosomal subunit and may have a role during protein synthesis or ribosome biogenesis.</text>
</comment>
<feature type="binding site" evidence="7">
    <location>
        <begin position="237"/>
        <end position="244"/>
    </location>
    <ligand>
        <name>GTP</name>
        <dbReference type="ChEBI" id="CHEBI:37565"/>
    </ligand>
</feature>
<dbReference type="Pfam" id="PF16360">
    <property type="entry name" value="GTP-bdg_M"/>
    <property type="match status" value="1"/>
</dbReference>
<name>A0AA37HHJ1_9HYPH</name>
<evidence type="ECO:0000313" key="10">
    <source>
        <dbReference type="EMBL" id="GJD65674.1"/>
    </source>
</evidence>
<dbReference type="GO" id="GO:0005525">
    <property type="term" value="F:GTP binding"/>
    <property type="evidence" value="ECO:0007669"/>
    <property type="project" value="UniProtKB-UniRule"/>
</dbReference>
<comment type="subunit">
    <text evidence="6">Monomer. Associates with the 50S ribosomal subunit.</text>
</comment>
<reference evidence="10" key="2">
    <citation type="submission" date="2021-08" db="EMBL/GenBank/DDBJ databases">
        <authorList>
            <person name="Tani A."/>
            <person name="Ola A."/>
            <person name="Ogura Y."/>
            <person name="Katsura K."/>
            <person name="Hayashi T."/>
        </authorList>
    </citation>
    <scope>NUCLEOTIDE SEQUENCE</scope>
    <source>
        <strain evidence="10">JCM 32048</strain>
    </source>
</reference>
<keyword evidence="2 8" id="KW-0479">Metal-binding</keyword>
<dbReference type="SUPFAM" id="SSF52540">
    <property type="entry name" value="P-loop containing nucleoside triphosphate hydrolases"/>
    <property type="match status" value="1"/>
</dbReference>
<dbReference type="CDD" id="cd01878">
    <property type="entry name" value="HflX"/>
    <property type="match status" value="1"/>
</dbReference>
<feature type="domain" description="Hflx-type G" evidence="9">
    <location>
        <begin position="231"/>
        <end position="411"/>
    </location>
</feature>
<dbReference type="AlphaFoldDB" id="A0AA37HHJ1"/>
<dbReference type="GO" id="GO:0046872">
    <property type="term" value="F:metal ion binding"/>
    <property type="evidence" value="ECO:0007669"/>
    <property type="project" value="UniProtKB-KW"/>
</dbReference>
<feature type="binding site" evidence="7">
    <location>
        <begin position="352"/>
        <end position="355"/>
    </location>
    <ligand>
        <name>GTP</name>
        <dbReference type="ChEBI" id="CHEBI:37565"/>
    </ligand>
</feature>
<dbReference type="FunFam" id="3.40.50.11060:FF:000001">
    <property type="entry name" value="GTPase HflX"/>
    <property type="match status" value="1"/>
</dbReference>
<dbReference type="Pfam" id="PF01926">
    <property type="entry name" value="MMR_HSR1"/>
    <property type="match status" value="1"/>
</dbReference>
<dbReference type="Pfam" id="PF13167">
    <property type="entry name" value="GTP-bdg_N"/>
    <property type="match status" value="1"/>
</dbReference>
<evidence type="ECO:0000256" key="6">
    <source>
        <dbReference type="HAMAP-Rule" id="MF_00900"/>
    </source>
</evidence>
<evidence type="ECO:0000256" key="3">
    <source>
        <dbReference type="ARBA" id="ARBA00022741"/>
    </source>
</evidence>
<evidence type="ECO:0000256" key="5">
    <source>
        <dbReference type="ARBA" id="ARBA00023134"/>
    </source>
</evidence>
<comment type="caution">
    <text evidence="10">The sequence shown here is derived from an EMBL/GenBank/DDBJ whole genome shotgun (WGS) entry which is preliminary data.</text>
</comment>
<dbReference type="GO" id="GO:0005737">
    <property type="term" value="C:cytoplasm"/>
    <property type="evidence" value="ECO:0007669"/>
    <property type="project" value="UniProtKB-SubCell"/>
</dbReference>
<feature type="binding site" evidence="7">
    <location>
        <begin position="262"/>
        <end position="266"/>
    </location>
    <ligand>
        <name>GTP</name>
        <dbReference type="ChEBI" id="CHEBI:37565"/>
    </ligand>
</feature>
<dbReference type="PROSITE" id="PS51705">
    <property type="entry name" value="G_HFLX"/>
    <property type="match status" value="1"/>
</dbReference>
<dbReference type="EMBL" id="BPQJ01000045">
    <property type="protein sequence ID" value="GJD65674.1"/>
    <property type="molecule type" value="Genomic_DNA"/>
</dbReference>
<dbReference type="PIRSF" id="PIRSF006809">
    <property type="entry name" value="GTP-binding_hflX_prd"/>
    <property type="match status" value="1"/>
</dbReference>
<reference evidence="10" key="1">
    <citation type="journal article" date="2016" name="Front. Microbiol.">
        <title>Genome Sequence of the Piezophilic, Mesophilic Sulfate-Reducing Bacterium Desulfovibrio indicus J2T.</title>
        <authorList>
            <person name="Cao J."/>
            <person name="Maignien L."/>
            <person name="Shao Z."/>
            <person name="Alain K."/>
            <person name="Jebbar M."/>
        </authorList>
    </citation>
    <scope>NUCLEOTIDE SEQUENCE</scope>
    <source>
        <strain evidence="10">JCM 32048</strain>
    </source>
</reference>
<dbReference type="PRINTS" id="PR00326">
    <property type="entry name" value="GTP1OBG"/>
</dbReference>
<dbReference type="RefSeq" id="WP_238193057.1">
    <property type="nucleotide sequence ID" value="NZ_BPQJ01000045.1"/>
</dbReference>
<protein>
    <recommendedName>
        <fullName evidence="6">GTPase HflX</fullName>
    </recommendedName>
    <alternativeName>
        <fullName evidence="6">GTP-binding protein HflX</fullName>
    </alternativeName>
</protein>
<sequence>MSEYPVSDDVRLQPPGSPEIEIAARTRTLVIGPYPTRNAAPPASGAAQAQNLRSTAARLDEAAGLAAAIDLDVVQALPLNLQRIRPATYLGKGRVDELAGLIKAEEIGLVVMDCALSPVQQRNLEKAWGVKVIDRTGLILEIFGRRASTREGTLQVEHAHLAYQRSRLVRSWTHLERQRGGFGFLGGPGETQIEADRRMIQERMTRIERELETVTRTRGLHRRSRARVPYPIVALVGYTNAGKSTLFNALTKADVLAENMLFATLDPTARATRMPHGETVILSDTVGFISDLPTMLIAAFRATLEDVIEADILLHVRDVAHPDTQAQAEDVGQVLDELGIRSHADRIIEVWNKADLLDEAERTRLLNLSVKDGEGGRHDRDSAAPVLVSAVTGEGLPALTSRIEARLARSRSAFAVVLPPEDGAQLHWLYENAEVLDRREEVNGTVHLAIRVAPEKEARFLHRFPGARTLHRTG</sequence>
<evidence type="ECO:0000256" key="7">
    <source>
        <dbReference type="PIRSR" id="PIRSR006809-1"/>
    </source>
</evidence>
<dbReference type="GO" id="GO:0003924">
    <property type="term" value="F:GTPase activity"/>
    <property type="evidence" value="ECO:0007669"/>
    <property type="project" value="UniProtKB-UniRule"/>
</dbReference>
<dbReference type="Pfam" id="PF19275">
    <property type="entry name" value="HflX_C"/>
    <property type="match status" value="1"/>
</dbReference>
<comment type="subcellular location">
    <subcellularLocation>
        <location evidence="6">Cytoplasm</location>
    </subcellularLocation>
    <text evidence="6">May associate with membranes.</text>
</comment>
<dbReference type="InterPro" id="IPR016496">
    <property type="entry name" value="GTPase_HflX"/>
</dbReference>
<dbReference type="InterPro" id="IPR025121">
    <property type="entry name" value="GTPase_HflX_N"/>
</dbReference>
<dbReference type="InterPro" id="IPR042108">
    <property type="entry name" value="GTPase_HflX_N_sf"/>
</dbReference>
<comment type="cofactor">
    <cofactor evidence="8">
        <name>Mg(2+)</name>
        <dbReference type="ChEBI" id="CHEBI:18420"/>
    </cofactor>
</comment>
<dbReference type="PANTHER" id="PTHR10229">
    <property type="entry name" value="GTP-BINDING PROTEIN HFLX"/>
    <property type="match status" value="1"/>
</dbReference>
<evidence type="ECO:0000256" key="4">
    <source>
        <dbReference type="ARBA" id="ARBA00022842"/>
    </source>
</evidence>
<evidence type="ECO:0000313" key="11">
    <source>
        <dbReference type="Proteomes" id="UP001055286"/>
    </source>
</evidence>
<dbReference type="InterPro" id="IPR030394">
    <property type="entry name" value="G_HFLX_dom"/>
</dbReference>
<gene>
    <name evidence="10" type="primary">hflX_2</name>
    <name evidence="6" type="synonym">hflX</name>
    <name evidence="10" type="ORF">MPEAHAMD_5869</name>
</gene>
<evidence type="ECO:0000256" key="1">
    <source>
        <dbReference type="ARBA" id="ARBA00022490"/>
    </source>
</evidence>
<feature type="binding site" evidence="8">
    <location>
        <position position="264"/>
    </location>
    <ligand>
        <name>Mg(2+)</name>
        <dbReference type="ChEBI" id="CHEBI:18420"/>
    </ligand>
</feature>
<dbReference type="NCBIfam" id="TIGR03156">
    <property type="entry name" value="GTP_HflX"/>
    <property type="match status" value="1"/>
</dbReference>
<evidence type="ECO:0000256" key="8">
    <source>
        <dbReference type="PIRSR" id="PIRSR006809-2"/>
    </source>
</evidence>
<dbReference type="InterPro" id="IPR006073">
    <property type="entry name" value="GTP-bd"/>
</dbReference>
<comment type="similarity">
    <text evidence="6">Belongs to the TRAFAC class OBG-HflX-like GTPase superfamily. HflX GTPase family.</text>
</comment>
<feature type="binding site" evidence="8">
    <location>
        <position position="244"/>
    </location>
    <ligand>
        <name>Mg(2+)</name>
        <dbReference type="ChEBI" id="CHEBI:18420"/>
    </ligand>
</feature>
<keyword evidence="5 6" id="KW-0342">GTP-binding</keyword>
<dbReference type="InterPro" id="IPR027417">
    <property type="entry name" value="P-loop_NTPase"/>
</dbReference>
<feature type="binding site" evidence="7">
    <location>
        <begin position="284"/>
        <end position="287"/>
    </location>
    <ligand>
        <name>GTP</name>
        <dbReference type="ChEBI" id="CHEBI:37565"/>
    </ligand>
</feature>
<keyword evidence="3 6" id="KW-0547">Nucleotide-binding</keyword>
<keyword evidence="1 6" id="KW-0963">Cytoplasm</keyword>
<proteinExistence type="inferred from homology"/>
<dbReference type="Gene3D" id="3.40.50.300">
    <property type="entry name" value="P-loop containing nucleotide triphosphate hydrolases"/>
    <property type="match status" value="1"/>
</dbReference>
<dbReference type="GO" id="GO:0043022">
    <property type="term" value="F:ribosome binding"/>
    <property type="evidence" value="ECO:0007669"/>
    <property type="project" value="TreeGrafter"/>
</dbReference>
<evidence type="ECO:0000256" key="2">
    <source>
        <dbReference type="ARBA" id="ARBA00022723"/>
    </source>
</evidence>
<keyword evidence="11" id="KW-1185">Reference proteome</keyword>
<dbReference type="Gene3D" id="6.10.250.2860">
    <property type="match status" value="1"/>
</dbReference>
<dbReference type="HAMAP" id="MF_00900">
    <property type="entry name" value="GTPase_HflX"/>
    <property type="match status" value="1"/>
</dbReference>
<evidence type="ECO:0000259" key="9">
    <source>
        <dbReference type="PROSITE" id="PS51705"/>
    </source>
</evidence>
<dbReference type="Proteomes" id="UP001055286">
    <property type="component" value="Unassembled WGS sequence"/>
</dbReference>